<dbReference type="InterPro" id="IPR001841">
    <property type="entry name" value="Znf_RING"/>
</dbReference>
<dbReference type="PROSITE" id="PS50089">
    <property type="entry name" value="ZF_RING_2"/>
    <property type="match status" value="1"/>
</dbReference>
<dbReference type="InterPro" id="IPR051834">
    <property type="entry name" value="RING_finger_E3_ligase"/>
</dbReference>
<reference evidence="7 8" key="1">
    <citation type="journal article" date="2016" name="Genome Announc.">
        <title>Genome Sequence of Madurella mycetomatis mm55, Isolated from a Human Mycetoma Case in Sudan.</title>
        <authorList>
            <person name="Smit S."/>
            <person name="Derks M.F."/>
            <person name="Bervoets S."/>
            <person name="Fahal A."/>
            <person name="van Leeuwen W."/>
            <person name="van Belkum A."/>
            <person name="van de Sande W.W."/>
        </authorList>
    </citation>
    <scope>NUCLEOTIDE SEQUENCE [LARGE SCALE GENOMIC DNA]</scope>
    <source>
        <strain evidence="8">mm55</strain>
    </source>
</reference>
<evidence type="ECO:0000256" key="3">
    <source>
        <dbReference type="ARBA" id="ARBA00022833"/>
    </source>
</evidence>
<dbReference type="OrthoDB" id="8062037at2759"/>
<dbReference type="PANTHER" id="PTHR45931">
    <property type="entry name" value="SI:CH211-59O9.10"/>
    <property type="match status" value="1"/>
</dbReference>
<comment type="caution">
    <text evidence="7">The sequence shown here is derived from an EMBL/GenBank/DDBJ whole genome shotgun (WGS) entry which is preliminary data.</text>
</comment>
<keyword evidence="3" id="KW-0862">Zinc</keyword>
<feature type="domain" description="RING-type" evidence="6">
    <location>
        <begin position="162"/>
        <end position="207"/>
    </location>
</feature>
<name>A0A175VZG4_9PEZI</name>
<keyword evidence="2 4" id="KW-0863">Zinc-finger</keyword>
<dbReference type="GO" id="GO:0061630">
    <property type="term" value="F:ubiquitin protein ligase activity"/>
    <property type="evidence" value="ECO:0007669"/>
    <property type="project" value="TreeGrafter"/>
</dbReference>
<sequence>MATQYEGKQLFDPAMRCDAPRGSSPPVNVANLALPKVEHNIKPAPPASRRRRQIDMSTFTAHLHTISPESPTSPDQPPAHNNPHAVPSPTDTAALFRLIQDQMGTLATSAPTESNRAFLQSLVEALELDVAHPPRQIEGVSQEYLDGLDRVPKKTLAPDDTCPICAERYLDDEYPLVVELPCHGSHRFDLECVGPWLRGKGTCPLCRKELGKNKEVVPAAGEDGEEEDDMDGLYA</sequence>
<feature type="region of interest" description="Disordered" evidence="5">
    <location>
        <begin position="1"/>
        <end position="27"/>
    </location>
</feature>
<evidence type="ECO:0000256" key="1">
    <source>
        <dbReference type="ARBA" id="ARBA00022723"/>
    </source>
</evidence>
<organism evidence="7 8">
    <name type="scientific">Madurella mycetomatis</name>
    <dbReference type="NCBI Taxonomy" id="100816"/>
    <lineage>
        <taxon>Eukaryota</taxon>
        <taxon>Fungi</taxon>
        <taxon>Dikarya</taxon>
        <taxon>Ascomycota</taxon>
        <taxon>Pezizomycotina</taxon>
        <taxon>Sordariomycetes</taxon>
        <taxon>Sordariomycetidae</taxon>
        <taxon>Sordariales</taxon>
        <taxon>Sordariales incertae sedis</taxon>
        <taxon>Madurella</taxon>
    </lineage>
</organism>
<feature type="compositionally biased region" description="Acidic residues" evidence="5">
    <location>
        <begin position="222"/>
        <end position="235"/>
    </location>
</feature>
<dbReference type="Proteomes" id="UP000078237">
    <property type="component" value="Unassembled WGS sequence"/>
</dbReference>
<dbReference type="STRING" id="100816.A0A175VZG4"/>
<dbReference type="Pfam" id="PF13639">
    <property type="entry name" value="zf-RING_2"/>
    <property type="match status" value="1"/>
</dbReference>
<evidence type="ECO:0000259" key="6">
    <source>
        <dbReference type="PROSITE" id="PS50089"/>
    </source>
</evidence>
<feature type="region of interest" description="Disordered" evidence="5">
    <location>
        <begin position="65"/>
        <end position="89"/>
    </location>
</feature>
<dbReference type="PANTHER" id="PTHR45931:SF3">
    <property type="entry name" value="RING ZINC FINGER-CONTAINING PROTEIN"/>
    <property type="match status" value="1"/>
</dbReference>
<protein>
    <submittedName>
        <fullName evidence="7">E3 ubiquitin-protein ligase Praja-2</fullName>
    </submittedName>
</protein>
<evidence type="ECO:0000313" key="8">
    <source>
        <dbReference type="Proteomes" id="UP000078237"/>
    </source>
</evidence>
<dbReference type="GO" id="GO:0005634">
    <property type="term" value="C:nucleus"/>
    <property type="evidence" value="ECO:0007669"/>
    <property type="project" value="TreeGrafter"/>
</dbReference>
<dbReference type="VEuPathDB" id="FungiDB:MMYC01_206405"/>
<dbReference type="InterPro" id="IPR013083">
    <property type="entry name" value="Znf_RING/FYVE/PHD"/>
</dbReference>
<evidence type="ECO:0000256" key="5">
    <source>
        <dbReference type="SAM" id="MobiDB-lite"/>
    </source>
</evidence>
<evidence type="ECO:0000256" key="4">
    <source>
        <dbReference type="PROSITE-ProRule" id="PRU00175"/>
    </source>
</evidence>
<dbReference type="EMBL" id="LCTW02000190">
    <property type="protein sequence ID" value="KXX76856.1"/>
    <property type="molecule type" value="Genomic_DNA"/>
</dbReference>
<dbReference type="SUPFAM" id="SSF57850">
    <property type="entry name" value="RING/U-box"/>
    <property type="match status" value="1"/>
</dbReference>
<evidence type="ECO:0000313" key="7">
    <source>
        <dbReference type="EMBL" id="KXX76856.1"/>
    </source>
</evidence>
<keyword evidence="1" id="KW-0479">Metal-binding</keyword>
<dbReference type="GO" id="GO:0006511">
    <property type="term" value="P:ubiquitin-dependent protein catabolic process"/>
    <property type="evidence" value="ECO:0007669"/>
    <property type="project" value="TreeGrafter"/>
</dbReference>
<feature type="region of interest" description="Disordered" evidence="5">
    <location>
        <begin position="214"/>
        <end position="235"/>
    </location>
</feature>
<dbReference type="GO" id="GO:0008270">
    <property type="term" value="F:zinc ion binding"/>
    <property type="evidence" value="ECO:0007669"/>
    <property type="project" value="UniProtKB-KW"/>
</dbReference>
<keyword evidence="8" id="KW-1185">Reference proteome</keyword>
<dbReference type="AlphaFoldDB" id="A0A175VZG4"/>
<dbReference type="Gene3D" id="3.30.40.10">
    <property type="entry name" value="Zinc/RING finger domain, C3HC4 (zinc finger)"/>
    <property type="match status" value="1"/>
</dbReference>
<gene>
    <name evidence="7" type="ORF">MMYC01_206405</name>
</gene>
<accession>A0A175VZG4</accession>
<proteinExistence type="predicted"/>
<evidence type="ECO:0000256" key="2">
    <source>
        <dbReference type="ARBA" id="ARBA00022771"/>
    </source>
</evidence>